<evidence type="ECO:0000313" key="6">
    <source>
        <dbReference type="Ensembl" id="ENSSSCP00040018172.1"/>
    </source>
</evidence>
<sequence length="293" mass="31769">MAMGLMCGRRELLRLLQPQRQFHSVAGLRQWPRKPLTPGLRFPAGRRCGHPHYVLLAAPGPRGLSTSAIFYAEAQVQAPPVTPATPPPTAVPEVASGETADIIQAAAEQSFSELGLGSYTPVGLIQNLLEFMHVNLGLPWWGAIATCTVLARCLVFPLIVKGQREAAKIHNHLPEIQKFSTRIREAKLTGNHTECESVKNERGRGPELPFPCHSAKGEGQPKSGVATVEQVLKIHLFLRPDASGDWPGSVRNLTGHVMRMVTSTSIAVSPAINFHSLYSLQGLLGNDVLPEKA</sequence>
<evidence type="ECO:0000313" key="7">
    <source>
        <dbReference type="Proteomes" id="UP000694722"/>
    </source>
</evidence>
<evidence type="ECO:0000256" key="3">
    <source>
        <dbReference type="ARBA" id="ARBA00022989"/>
    </source>
</evidence>
<name>A0A8D1K8U9_PIG</name>
<feature type="transmembrane region" description="Helical" evidence="5">
    <location>
        <begin position="138"/>
        <end position="160"/>
    </location>
</feature>
<proteinExistence type="predicted"/>
<keyword evidence="4 5" id="KW-0472">Membrane</keyword>
<evidence type="ECO:0000256" key="1">
    <source>
        <dbReference type="ARBA" id="ARBA00004141"/>
    </source>
</evidence>
<dbReference type="Proteomes" id="UP000694722">
    <property type="component" value="Unplaced"/>
</dbReference>
<evidence type="ECO:0000256" key="2">
    <source>
        <dbReference type="ARBA" id="ARBA00022692"/>
    </source>
</evidence>
<dbReference type="AlphaFoldDB" id="A0A8D1K8U9"/>
<dbReference type="GO" id="GO:0032977">
    <property type="term" value="F:membrane insertase activity"/>
    <property type="evidence" value="ECO:0007669"/>
    <property type="project" value="InterPro"/>
</dbReference>
<accession>A0A8D1K8U9</accession>
<dbReference type="PANTHER" id="PTHR12428">
    <property type="entry name" value="OXA1"/>
    <property type="match status" value="1"/>
</dbReference>
<reference evidence="6" key="1">
    <citation type="submission" date="2025-05" db="UniProtKB">
        <authorList>
            <consortium name="Ensembl"/>
        </authorList>
    </citation>
    <scope>IDENTIFICATION</scope>
</reference>
<dbReference type="Proteomes" id="UP000694570">
    <property type="component" value="Unplaced"/>
</dbReference>
<keyword evidence="3 5" id="KW-1133">Transmembrane helix</keyword>
<evidence type="ECO:0008006" key="8">
    <source>
        <dbReference type="Google" id="ProtNLM"/>
    </source>
</evidence>
<dbReference type="Ensembl" id="ENSSSCT00040043295.1">
    <property type="protein sequence ID" value="ENSSSCP00040018172.1"/>
    <property type="gene ID" value="ENSSSCG00040032134.1"/>
</dbReference>
<dbReference type="PANTHER" id="PTHR12428:SF66">
    <property type="entry name" value="MITOCHONDRIAL INNER MEMBRANE PROTEIN OXA1L"/>
    <property type="match status" value="1"/>
</dbReference>
<protein>
    <recommendedName>
        <fullName evidence="8">Mitochondrial inner membrane protein OXA1L</fullName>
    </recommendedName>
</protein>
<organism evidence="6 7">
    <name type="scientific">Sus scrofa</name>
    <name type="common">Pig</name>
    <dbReference type="NCBI Taxonomy" id="9823"/>
    <lineage>
        <taxon>Eukaryota</taxon>
        <taxon>Metazoa</taxon>
        <taxon>Chordata</taxon>
        <taxon>Craniata</taxon>
        <taxon>Vertebrata</taxon>
        <taxon>Euteleostomi</taxon>
        <taxon>Mammalia</taxon>
        <taxon>Eutheria</taxon>
        <taxon>Laurasiatheria</taxon>
        <taxon>Artiodactyla</taxon>
        <taxon>Suina</taxon>
        <taxon>Suidae</taxon>
        <taxon>Sus</taxon>
    </lineage>
</organism>
<keyword evidence="2 5" id="KW-0812">Transmembrane</keyword>
<comment type="subcellular location">
    <subcellularLocation>
        <location evidence="1">Membrane</location>
        <topology evidence="1">Multi-pass membrane protein</topology>
    </subcellularLocation>
</comment>
<evidence type="ECO:0000256" key="4">
    <source>
        <dbReference type="ARBA" id="ARBA00023136"/>
    </source>
</evidence>
<dbReference type="InterPro" id="IPR001708">
    <property type="entry name" value="YidC/ALB3/OXA1/COX18"/>
</dbReference>
<dbReference type="Ensembl" id="ENSSSCT00030098446.1">
    <property type="protein sequence ID" value="ENSSSCP00030045318.1"/>
    <property type="gene ID" value="ENSSSCG00030070353.1"/>
</dbReference>
<dbReference type="GO" id="GO:0016020">
    <property type="term" value="C:membrane"/>
    <property type="evidence" value="ECO:0007669"/>
    <property type="project" value="UniProtKB-SubCell"/>
</dbReference>
<evidence type="ECO:0000256" key="5">
    <source>
        <dbReference type="SAM" id="Phobius"/>
    </source>
</evidence>